<protein>
    <submittedName>
        <fullName evidence="4">Magnesium transporter MgtC</fullName>
    </submittedName>
</protein>
<feature type="transmembrane region" description="Helical" evidence="1">
    <location>
        <begin position="101"/>
        <end position="130"/>
    </location>
</feature>
<gene>
    <name evidence="4" type="ORF">BLW93_02730</name>
</gene>
<dbReference type="AlphaFoldDB" id="A0A1R1MM09"/>
<dbReference type="PANTHER" id="PTHR39084">
    <property type="entry name" value="MEMBRANE PROTEIN-RELATED"/>
    <property type="match status" value="1"/>
</dbReference>
<sequence length="423" mass="46389">MVEFMRELVNSSVWNQYEPYFLSIIFGALVGIEREYKKQLEGIPTFGGIRTFILISLLGTLSAHVADGISPIVVPVVFVVASAFILMAQKNEKEPGLTSEFAALVTFFTGVLCFFREYQIAAVISIAVFSILTFKKPMHEFVRHITLDDLFAFLKFAVVTVLIYPLLPDKTFYGVNPRDVWAMVVVISTIDFIGYVLTKFVGSKKGTVITGLIGGLVSSTAVTITLSSFAKRNPVIVSEYAAGIVGASAIMFFRILTLVFIVNTALVKFFLFPCVVATIFGLFFTYARAKMTKGNEKIEVENPYELSTALKFGVFFGFILFLTKFAAKYAGAWGLFAIAAVSGLSDVDAITLSMAKLYSSGEITALIAVTAIFIAATVNTLFKWFITFFIGGREIFRESTKGFLLLLAGEILGLAGIFAVLLR</sequence>
<organism evidence="4 5">
    <name type="scientific">Desulfurobacterium indicum</name>
    <dbReference type="NCBI Taxonomy" id="1914305"/>
    <lineage>
        <taxon>Bacteria</taxon>
        <taxon>Pseudomonadati</taxon>
        <taxon>Aquificota</taxon>
        <taxon>Aquificia</taxon>
        <taxon>Desulfurobacteriales</taxon>
        <taxon>Desulfurobacteriaceae</taxon>
        <taxon>Desulfurobacterium</taxon>
    </lineage>
</organism>
<dbReference type="PANTHER" id="PTHR39084:SF1">
    <property type="entry name" value="DUF4010 DOMAIN-CONTAINING PROTEIN"/>
    <property type="match status" value="1"/>
</dbReference>
<feature type="transmembrane region" description="Helical" evidence="1">
    <location>
        <begin position="72"/>
        <end position="89"/>
    </location>
</feature>
<feature type="transmembrane region" description="Helical" evidence="1">
    <location>
        <begin position="308"/>
        <end position="327"/>
    </location>
</feature>
<dbReference type="RefSeq" id="WP_076712587.1">
    <property type="nucleotide sequence ID" value="NZ_MOEN01000007.1"/>
</dbReference>
<dbReference type="Proteomes" id="UP000187408">
    <property type="component" value="Unassembled WGS sequence"/>
</dbReference>
<feature type="transmembrane region" description="Helical" evidence="1">
    <location>
        <begin position="269"/>
        <end position="287"/>
    </location>
</feature>
<comment type="caution">
    <text evidence="4">The sequence shown here is derived from an EMBL/GenBank/DDBJ whole genome shotgun (WGS) entry which is preliminary data.</text>
</comment>
<dbReference type="InterPro" id="IPR049177">
    <property type="entry name" value="MgtC_SapB_SrpB_YhiD_N"/>
</dbReference>
<feature type="domain" description="DUF4010" evidence="3">
    <location>
        <begin position="185"/>
        <end position="391"/>
    </location>
</feature>
<evidence type="ECO:0000256" key="1">
    <source>
        <dbReference type="SAM" id="Phobius"/>
    </source>
</evidence>
<feature type="transmembrane region" description="Helical" evidence="1">
    <location>
        <begin position="402"/>
        <end position="422"/>
    </location>
</feature>
<feature type="transmembrane region" description="Helical" evidence="1">
    <location>
        <begin position="333"/>
        <end position="353"/>
    </location>
</feature>
<feature type="transmembrane region" description="Helical" evidence="1">
    <location>
        <begin position="241"/>
        <end position="263"/>
    </location>
</feature>
<keyword evidence="1" id="KW-0472">Membrane</keyword>
<dbReference type="InterPro" id="IPR025105">
    <property type="entry name" value="DUF4010"/>
</dbReference>
<dbReference type="Pfam" id="PF02308">
    <property type="entry name" value="MgtC"/>
    <property type="match status" value="1"/>
</dbReference>
<feature type="transmembrane region" description="Helical" evidence="1">
    <location>
        <begin position="209"/>
        <end position="229"/>
    </location>
</feature>
<feature type="transmembrane region" description="Helical" evidence="1">
    <location>
        <begin position="365"/>
        <end position="390"/>
    </location>
</feature>
<dbReference type="OrthoDB" id="9813718at2"/>
<accession>A0A1R1MM09</accession>
<proteinExistence type="predicted"/>
<evidence type="ECO:0000259" key="3">
    <source>
        <dbReference type="Pfam" id="PF13194"/>
    </source>
</evidence>
<feature type="transmembrane region" description="Helical" evidence="1">
    <location>
        <begin position="20"/>
        <end position="36"/>
    </location>
</feature>
<keyword evidence="5" id="KW-1185">Reference proteome</keyword>
<feature type="domain" description="MgtC/SapB/SrpB/YhiD N-terminal" evidence="2">
    <location>
        <begin position="22"/>
        <end position="140"/>
    </location>
</feature>
<evidence type="ECO:0000313" key="5">
    <source>
        <dbReference type="Proteomes" id="UP000187408"/>
    </source>
</evidence>
<evidence type="ECO:0000313" key="4">
    <source>
        <dbReference type="EMBL" id="OMH40848.1"/>
    </source>
</evidence>
<dbReference type="EMBL" id="MOEN01000007">
    <property type="protein sequence ID" value="OMH40848.1"/>
    <property type="molecule type" value="Genomic_DNA"/>
</dbReference>
<evidence type="ECO:0000259" key="2">
    <source>
        <dbReference type="Pfam" id="PF02308"/>
    </source>
</evidence>
<feature type="transmembrane region" description="Helical" evidence="1">
    <location>
        <begin position="179"/>
        <end position="197"/>
    </location>
</feature>
<name>A0A1R1MM09_9BACT</name>
<reference evidence="4 5" key="1">
    <citation type="submission" date="2016-10" db="EMBL/GenBank/DDBJ databases">
        <title>Genome sequence of a sulfur-reducing bacterium Desulfurobacterium indicum K6013.</title>
        <authorList>
            <person name="Cao J."/>
            <person name="Shao Z."/>
            <person name="Alain K."/>
            <person name="Jebbar M."/>
        </authorList>
    </citation>
    <scope>NUCLEOTIDE SEQUENCE [LARGE SCALE GENOMIC DNA]</scope>
    <source>
        <strain evidence="4 5">K6013</strain>
    </source>
</reference>
<dbReference type="Pfam" id="PF13194">
    <property type="entry name" value="DUF4010"/>
    <property type="match status" value="1"/>
</dbReference>
<keyword evidence="1" id="KW-0812">Transmembrane</keyword>
<feature type="transmembrane region" description="Helical" evidence="1">
    <location>
        <begin position="48"/>
        <end position="66"/>
    </location>
</feature>
<feature type="transmembrane region" description="Helical" evidence="1">
    <location>
        <begin position="150"/>
        <end position="167"/>
    </location>
</feature>
<keyword evidence="1" id="KW-1133">Transmembrane helix</keyword>
<dbReference type="STRING" id="1914305.BLW93_02730"/>